<dbReference type="Gene3D" id="3.20.20.70">
    <property type="entry name" value="Aldolase class I"/>
    <property type="match status" value="1"/>
</dbReference>
<dbReference type="GO" id="GO:0005975">
    <property type="term" value="P:carbohydrate metabolic process"/>
    <property type="evidence" value="ECO:0007669"/>
    <property type="project" value="InterPro"/>
</dbReference>
<dbReference type="PRINTS" id="PR00740">
    <property type="entry name" value="GLHYDRLASE27"/>
</dbReference>
<dbReference type="EMBL" id="JAKELL010000016">
    <property type="protein sequence ID" value="KAH8994052.1"/>
    <property type="molecule type" value="Genomic_DNA"/>
</dbReference>
<evidence type="ECO:0000256" key="6">
    <source>
        <dbReference type="ARBA" id="ARBA00022801"/>
    </source>
</evidence>
<dbReference type="PROSITE" id="PS00512">
    <property type="entry name" value="ALPHA_GALACTOSIDASE"/>
    <property type="match status" value="1"/>
</dbReference>
<keyword evidence="5 10" id="KW-0732">Signal</keyword>
<evidence type="ECO:0000256" key="5">
    <source>
        <dbReference type="ARBA" id="ARBA00022729"/>
    </source>
</evidence>
<keyword evidence="13" id="KW-1185">Reference proteome</keyword>
<dbReference type="InterPro" id="IPR017853">
    <property type="entry name" value="GH"/>
</dbReference>
<comment type="similarity">
    <text evidence="3 9">Belongs to the glycosyl hydrolase 27 family.</text>
</comment>
<comment type="caution">
    <text evidence="12">The sequence shown here is derived from an EMBL/GenBank/DDBJ whole genome shotgun (WGS) entry which is preliminary data.</text>
</comment>
<evidence type="ECO:0000256" key="8">
    <source>
        <dbReference type="ARBA" id="ARBA00023295"/>
    </source>
</evidence>
<keyword evidence="8 9" id="KW-0326">Glycosidase</keyword>
<comment type="subcellular location">
    <subcellularLocation>
        <location evidence="2">Secreted</location>
    </subcellularLocation>
</comment>
<comment type="catalytic activity">
    <reaction evidence="1 9">
        <text>Hydrolysis of terminal, non-reducing alpha-D-galactose residues in alpha-D-galactosides, including galactose oligosaccharides, galactomannans and galactolipids.</text>
        <dbReference type="EC" id="3.2.1.22"/>
    </reaction>
</comment>
<sequence>MVKSRSYLAALIFALPALYPNGASGQCGGLPLTESAVCPEGSVCVPSDISYFQSLPGTNIPLSSPIHLAVGTPTTPPSKAVGKLPALGWNTWNAYRCDISEEKILAAARSFVSLGLREAGYEYVNIDDCWALLERDPHTKEQIPDPIKFPNGIKAVADEIHSLDLKIGIYGDAGTETCAGYPGSLGYEAIDAATWASWDIDYLKYDNCNVPDHWNDDRAPPDGDWYNSNSAIRFRRMGAAIADNDPPMQYDLCIWGDAHVWTWGARVGHSWRMAGDSTPTWEYIKSIMSINVAHLSSVDFFSHNDMDMMEIGNGNLTIEEERTHFAVWAFMKSPILLGTDLAALSPEEVEIITNTELIAFLQDTTEGKPALPFTPPNSISTDPPQFYSGRSAKGIHVFIVNTNDEPTTFELDFAEVPGLNLSSAGVHDMWTSTNMGIFSTGFNVVLAAHDTAALLVTPVSQK</sequence>
<name>A0AAD4QF23_9AGAM</name>
<evidence type="ECO:0000256" key="1">
    <source>
        <dbReference type="ARBA" id="ARBA00001255"/>
    </source>
</evidence>
<evidence type="ECO:0000256" key="3">
    <source>
        <dbReference type="ARBA" id="ARBA00009743"/>
    </source>
</evidence>
<keyword evidence="4" id="KW-0964">Secreted</keyword>
<dbReference type="Proteomes" id="UP001201163">
    <property type="component" value="Unassembled WGS sequence"/>
</dbReference>
<dbReference type="SUPFAM" id="SSF51445">
    <property type="entry name" value="(Trans)glycosidases"/>
    <property type="match status" value="1"/>
</dbReference>
<keyword evidence="9" id="KW-1015">Disulfide bond</keyword>
<reference evidence="12" key="1">
    <citation type="submission" date="2022-01" db="EMBL/GenBank/DDBJ databases">
        <title>Comparative genomics reveals a dynamic genome evolution in the ectomycorrhizal milk-cap (Lactarius) mushrooms.</title>
        <authorList>
            <consortium name="DOE Joint Genome Institute"/>
            <person name="Lebreton A."/>
            <person name="Tang N."/>
            <person name="Kuo A."/>
            <person name="LaButti K."/>
            <person name="Drula E."/>
            <person name="Barry K."/>
            <person name="Clum A."/>
            <person name="Lipzen A."/>
            <person name="Mousain D."/>
            <person name="Ng V."/>
            <person name="Wang R."/>
            <person name="Wang X."/>
            <person name="Dai Y."/>
            <person name="Henrissat B."/>
            <person name="Grigoriev I.V."/>
            <person name="Guerin-Laguette A."/>
            <person name="Yu F."/>
            <person name="Martin F.M."/>
        </authorList>
    </citation>
    <scope>NUCLEOTIDE SEQUENCE</scope>
    <source>
        <strain evidence="12">QP</strain>
    </source>
</reference>
<organism evidence="12 13">
    <name type="scientific">Lactarius akahatsu</name>
    <dbReference type="NCBI Taxonomy" id="416441"/>
    <lineage>
        <taxon>Eukaryota</taxon>
        <taxon>Fungi</taxon>
        <taxon>Dikarya</taxon>
        <taxon>Basidiomycota</taxon>
        <taxon>Agaricomycotina</taxon>
        <taxon>Agaricomycetes</taxon>
        <taxon>Russulales</taxon>
        <taxon>Russulaceae</taxon>
        <taxon>Lactarius</taxon>
    </lineage>
</organism>
<accession>A0AAD4QF23</accession>
<dbReference type="InterPro" id="IPR013780">
    <property type="entry name" value="Glyco_hydro_b"/>
</dbReference>
<dbReference type="InterPro" id="IPR000111">
    <property type="entry name" value="Glyco_hydro_27/36_CS"/>
</dbReference>
<protein>
    <recommendedName>
        <fullName evidence="9">Alpha-galactosidase</fullName>
        <ecNumber evidence="9">3.2.1.22</ecNumber>
    </recommendedName>
    <alternativeName>
        <fullName evidence="9">Melibiase</fullName>
    </alternativeName>
</protein>
<evidence type="ECO:0000256" key="10">
    <source>
        <dbReference type="SAM" id="SignalP"/>
    </source>
</evidence>
<evidence type="ECO:0000256" key="7">
    <source>
        <dbReference type="ARBA" id="ARBA00023180"/>
    </source>
</evidence>
<keyword evidence="7" id="KW-0325">Glycoprotein</keyword>
<dbReference type="PANTHER" id="PTHR11452:SF61">
    <property type="entry name" value="ALPHA-GALACTOSIDASE B-RELATED"/>
    <property type="match status" value="1"/>
</dbReference>
<dbReference type="GO" id="GO:0005576">
    <property type="term" value="C:extracellular region"/>
    <property type="evidence" value="ECO:0007669"/>
    <property type="project" value="UniProtKB-SubCell"/>
</dbReference>
<dbReference type="InterPro" id="IPR041233">
    <property type="entry name" value="Melibiase_C"/>
</dbReference>
<evidence type="ECO:0000256" key="2">
    <source>
        <dbReference type="ARBA" id="ARBA00004613"/>
    </source>
</evidence>
<evidence type="ECO:0000313" key="13">
    <source>
        <dbReference type="Proteomes" id="UP001201163"/>
    </source>
</evidence>
<dbReference type="Gene3D" id="2.60.40.1180">
    <property type="entry name" value="Golgi alpha-mannosidase II"/>
    <property type="match status" value="1"/>
</dbReference>
<evidence type="ECO:0000256" key="9">
    <source>
        <dbReference type="RuleBase" id="RU361168"/>
    </source>
</evidence>
<dbReference type="CDD" id="cd14792">
    <property type="entry name" value="GH27"/>
    <property type="match status" value="1"/>
</dbReference>
<evidence type="ECO:0000256" key="4">
    <source>
        <dbReference type="ARBA" id="ARBA00022525"/>
    </source>
</evidence>
<dbReference type="InterPro" id="IPR013785">
    <property type="entry name" value="Aldolase_TIM"/>
</dbReference>
<dbReference type="PANTHER" id="PTHR11452">
    <property type="entry name" value="ALPHA-GALACTOSIDASE/ALPHA-N-ACETYLGALACTOSAMINIDASE"/>
    <property type="match status" value="1"/>
</dbReference>
<evidence type="ECO:0000259" key="11">
    <source>
        <dbReference type="Pfam" id="PF17801"/>
    </source>
</evidence>
<feature type="signal peptide" evidence="10">
    <location>
        <begin position="1"/>
        <end position="25"/>
    </location>
</feature>
<dbReference type="Pfam" id="PF16499">
    <property type="entry name" value="Melibiase_2"/>
    <property type="match status" value="1"/>
</dbReference>
<dbReference type="AlphaFoldDB" id="A0AAD4QF23"/>
<gene>
    <name evidence="12" type="ORF">EDB92DRAFT_357292</name>
</gene>
<proteinExistence type="inferred from homology"/>
<dbReference type="EC" id="3.2.1.22" evidence="9"/>
<keyword evidence="6 9" id="KW-0378">Hydrolase</keyword>
<feature type="chain" id="PRO_5042045932" description="Alpha-galactosidase" evidence="10">
    <location>
        <begin position="26"/>
        <end position="462"/>
    </location>
</feature>
<dbReference type="SUPFAM" id="SSF51011">
    <property type="entry name" value="Glycosyl hydrolase domain"/>
    <property type="match status" value="1"/>
</dbReference>
<dbReference type="InterPro" id="IPR002241">
    <property type="entry name" value="Glyco_hydro_27"/>
</dbReference>
<dbReference type="GO" id="GO:0004557">
    <property type="term" value="F:alpha-galactosidase activity"/>
    <property type="evidence" value="ECO:0007669"/>
    <property type="project" value="UniProtKB-EC"/>
</dbReference>
<feature type="domain" description="Alpha galactosidase C-terminal" evidence="11">
    <location>
        <begin position="382"/>
        <end position="455"/>
    </location>
</feature>
<dbReference type="Pfam" id="PF17801">
    <property type="entry name" value="Melibiase_C"/>
    <property type="match status" value="1"/>
</dbReference>
<evidence type="ECO:0000313" key="12">
    <source>
        <dbReference type="EMBL" id="KAH8994052.1"/>
    </source>
</evidence>